<feature type="transmembrane region" description="Helical" evidence="1">
    <location>
        <begin position="122"/>
        <end position="142"/>
    </location>
</feature>
<evidence type="ECO:0000313" key="3">
    <source>
        <dbReference type="EMBL" id="RNB54969.1"/>
    </source>
</evidence>
<name>A0A3M8AV00_9BACL</name>
<dbReference type="GeneID" id="82813440"/>
<feature type="transmembrane region" description="Helical" evidence="1">
    <location>
        <begin position="148"/>
        <end position="165"/>
    </location>
</feature>
<dbReference type="GO" id="GO:1902604">
    <property type="term" value="P:p-aminobenzoyl-glutamate transmembrane transport"/>
    <property type="evidence" value="ECO:0007669"/>
    <property type="project" value="InterPro"/>
</dbReference>
<feature type="transmembrane region" description="Helical" evidence="1">
    <location>
        <begin position="447"/>
        <end position="465"/>
    </location>
</feature>
<reference evidence="2 5" key="2">
    <citation type="submission" date="2019-06" db="EMBL/GenBank/DDBJ databases">
        <title>Whole genome shotgun sequence of Brevibacillus agri NBRC 15538.</title>
        <authorList>
            <person name="Hosoyama A."/>
            <person name="Uohara A."/>
            <person name="Ohji S."/>
            <person name="Ichikawa N."/>
        </authorList>
    </citation>
    <scope>NUCLEOTIDE SEQUENCE [LARGE SCALE GENOMIC DNA]</scope>
    <source>
        <strain evidence="2 5">NBRC 15538</strain>
    </source>
</reference>
<accession>A0A3M8AV00</accession>
<keyword evidence="1" id="KW-0812">Transmembrane</keyword>
<feature type="transmembrane region" description="Helical" evidence="1">
    <location>
        <begin position="389"/>
        <end position="410"/>
    </location>
</feature>
<evidence type="ECO:0000313" key="5">
    <source>
        <dbReference type="Proteomes" id="UP000317180"/>
    </source>
</evidence>
<keyword evidence="1" id="KW-0472">Membrane</keyword>
<feature type="transmembrane region" description="Helical" evidence="1">
    <location>
        <begin position="477"/>
        <end position="502"/>
    </location>
</feature>
<dbReference type="EMBL" id="BJOD01000016">
    <property type="protein sequence ID" value="GED25841.1"/>
    <property type="molecule type" value="Genomic_DNA"/>
</dbReference>
<feature type="transmembrane region" description="Helical" evidence="1">
    <location>
        <begin position="422"/>
        <end position="441"/>
    </location>
</feature>
<organism evidence="3 4">
    <name type="scientific">Brevibacillus agri</name>
    <dbReference type="NCBI Taxonomy" id="51101"/>
    <lineage>
        <taxon>Bacteria</taxon>
        <taxon>Bacillati</taxon>
        <taxon>Bacillota</taxon>
        <taxon>Bacilli</taxon>
        <taxon>Bacillales</taxon>
        <taxon>Paenibacillaceae</taxon>
        <taxon>Brevibacillus</taxon>
    </lineage>
</organism>
<feature type="transmembrane region" description="Helical" evidence="1">
    <location>
        <begin position="307"/>
        <end position="328"/>
    </location>
</feature>
<sequence>MSAHTVQTNRNEEYAQGIGLVKWVERVGNKLPNPFMLFLYLIAALMIITAVLSIFHVTAVDPIKNEQVQVKNLLSQEGLQWLLPNIIKNFSGFLPLGSILTLMLGVGLAEKVGLLEAVIRKMSLRVSARYASYLVAFIAFFSHVSSDAAFVIMPPLGALIFLAVGRHPVAGLLAAIAGVGSGFSANILIVTTDVLLSGISSEISKSVNPDVTVSVLDNWFFMSASVLLLSAAIGFITDKFVEPRLGVYKSEGKSEKKLEDLSDTQKKGLRAAGIAALVFIAVIAVLVVPENGLLRDPKQGTIVPSPFISGIVPVILLFFFTVAITYGIKVGVIKKQNDIPALLTDPIKGMAGFIIMIFPLSQFVAMFNWSNMGSFLALSITDLLEQVNMSGAPVFIGLMFLSAFLCMFIASGSAIWSLLAPVFVPMFMALGFHPAFAQVAFRVADSSVIPFAIVSPFIPLFLSFLQEYKKDAKLGTYYALIMPYPIAIFVLWTLLLVVWYFVGLPIGPGVYPVMN</sequence>
<feature type="transmembrane region" description="Helical" evidence="1">
    <location>
        <begin position="35"/>
        <end position="55"/>
    </location>
</feature>
<keyword evidence="5" id="KW-1185">Reference proteome</keyword>
<feature type="transmembrane region" description="Helical" evidence="1">
    <location>
        <begin position="172"/>
        <end position="199"/>
    </location>
</feature>
<dbReference type="EMBL" id="RHHN01000037">
    <property type="protein sequence ID" value="RNB54969.1"/>
    <property type="molecule type" value="Genomic_DNA"/>
</dbReference>
<dbReference type="Proteomes" id="UP000276178">
    <property type="component" value="Unassembled WGS sequence"/>
</dbReference>
<keyword evidence="1" id="KW-1133">Transmembrane helix</keyword>
<dbReference type="AlphaFoldDB" id="A0A3M8AV00"/>
<dbReference type="PANTHER" id="PTHR30282">
    <property type="entry name" value="P-AMINOBENZOYL GLUTAMATE TRANSPORTER"/>
    <property type="match status" value="1"/>
</dbReference>
<dbReference type="RefSeq" id="WP_122952951.1">
    <property type="nucleotide sequence ID" value="NZ_BJOD01000016.1"/>
</dbReference>
<feature type="transmembrane region" description="Helical" evidence="1">
    <location>
        <begin position="219"/>
        <end position="236"/>
    </location>
</feature>
<comment type="caution">
    <text evidence="3">The sequence shown here is derived from an EMBL/GenBank/DDBJ whole genome shotgun (WGS) entry which is preliminary data.</text>
</comment>
<dbReference type="Pfam" id="PF03806">
    <property type="entry name" value="ABG_transport"/>
    <property type="match status" value="1"/>
</dbReference>
<gene>
    <name evidence="2" type="primary">abgT_2</name>
    <name evidence="2" type="ORF">BAG01nite_19430</name>
    <name evidence="3" type="ORF">EB820_12870</name>
</gene>
<feature type="transmembrane region" description="Helical" evidence="1">
    <location>
        <begin position="268"/>
        <end position="287"/>
    </location>
</feature>
<dbReference type="Proteomes" id="UP000317180">
    <property type="component" value="Unassembled WGS sequence"/>
</dbReference>
<protein>
    <submittedName>
        <fullName evidence="3">p-aminobenzoyl-glutamate transporter</fullName>
    </submittedName>
</protein>
<proteinExistence type="predicted"/>
<feature type="transmembrane region" description="Helical" evidence="1">
    <location>
        <begin position="90"/>
        <end position="110"/>
    </location>
</feature>
<evidence type="ECO:0000313" key="2">
    <source>
        <dbReference type="EMBL" id="GED25841.1"/>
    </source>
</evidence>
<reference evidence="3 4" key="1">
    <citation type="submission" date="2018-10" db="EMBL/GenBank/DDBJ databases">
        <title>Phylogenomics of Brevibacillus.</title>
        <authorList>
            <person name="Dunlap C."/>
        </authorList>
    </citation>
    <scope>NUCLEOTIDE SEQUENCE [LARGE SCALE GENOMIC DNA]</scope>
    <source>
        <strain evidence="3 4">NRRL NRS 1219</strain>
    </source>
</reference>
<dbReference type="InterPro" id="IPR004697">
    <property type="entry name" value="AbgT"/>
</dbReference>
<evidence type="ECO:0000313" key="4">
    <source>
        <dbReference type="Proteomes" id="UP000276178"/>
    </source>
</evidence>
<dbReference type="OrthoDB" id="3314392at2"/>
<dbReference type="PANTHER" id="PTHR30282:SF0">
    <property type="entry name" value="P-AMINOBENZOYL-GLUTAMATE TRANSPORT PROTEIN"/>
    <property type="match status" value="1"/>
</dbReference>
<evidence type="ECO:0000256" key="1">
    <source>
        <dbReference type="SAM" id="Phobius"/>
    </source>
</evidence>
<feature type="transmembrane region" description="Helical" evidence="1">
    <location>
        <begin position="349"/>
        <end position="369"/>
    </location>
</feature>
<dbReference type="GO" id="GO:0015558">
    <property type="term" value="F:secondary active p-aminobenzoyl-glutamate transmembrane transporter activity"/>
    <property type="evidence" value="ECO:0007669"/>
    <property type="project" value="InterPro"/>
</dbReference>